<protein>
    <submittedName>
        <fullName evidence="1">Uncharacterized protein</fullName>
    </submittedName>
</protein>
<feature type="non-terminal residue" evidence="1">
    <location>
        <position position="1"/>
    </location>
</feature>
<dbReference type="EMBL" id="JAYMGO010000009">
    <property type="protein sequence ID" value="KAL1268485.1"/>
    <property type="molecule type" value="Genomic_DNA"/>
</dbReference>
<comment type="caution">
    <text evidence="1">The sequence shown here is derived from an EMBL/GenBank/DDBJ whole genome shotgun (WGS) entry which is preliminary data.</text>
</comment>
<organism evidence="1 2">
    <name type="scientific">Cirrhinus molitorella</name>
    <name type="common">mud carp</name>
    <dbReference type="NCBI Taxonomy" id="172907"/>
    <lineage>
        <taxon>Eukaryota</taxon>
        <taxon>Metazoa</taxon>
        <taxon>Chordata</taxon>
        <taxon>Craniata</taxon>
        <taxon>Vertebrata</taxon>
        <taxon>Euteleostomi</taxon>
        <taxon>Actinopterygii</taxon>
        <taxon>Neopterygii</taxon>
        <taxon>Teleostei</taxon>
        <taxon>Ostariophysi</taxon>
        <taxon>Cypriniformes</taxon>
        <taxon>Cyprinidae</taxon>
        <taxon>Labeoninae</taxon>
        <taxon>Labeonini</taxon>
        <taxon>Cirrhinus</taxon>
    </lineage>
</organism>
<dbReference type="Gene3D" id="3.30.2410.10">
    <property type="entry name" value="Hect, E3 ligase catalytic domain"/>
    <property type="match status" value="1"/>
</dbReference>
<sequence>CWKEITQSQISLTFEELNEMYAKLLPTAKKVLGLLKFPADMTAKQREVTHHLKRYIREMDDEKLGKFLRFCTGCHLIVSECISVEFVKMSDFTRRPIGRTCGMFLQLSENYDNFPDFRAEFNAVLESNIWIMDIV</sequence>
<evidence type="ECO:0000313" key="1">
    <source>
        <dbReference type="EMBL" id="KAL1268485.1"/>
    </source>
</evidence>
<dbReference type="InterPro" id="IPR035983">
    <property type="entry name" value="Hect_E3_ubiquitin_ligase"/>
</dbReference>
<accession>A0ABR3MV40</accession>
<evidence type="ECO:0000313" key="2">
    <source>
        <dbReference type="Proteomes" id="UP001558613"/>
    </source>
</evidence>
<keyword evidence="2" id="KW-1185">Reference proteome</keyword>
<name>A0ABR3MV40_9TELE</name>
<proteinExistence type="predicted"/>
<dbReference type="Proteomes" id="UP001558613">
    <property type="component" value="Unassembled WGS sequence"/>
</dbReference>
<reference evidence="1 2" key="1">
    <citation type="submission" date="2023-09" db="EMBL/GenBank/DDBJ databases">
        <authorList>
            <person name="Wang M."/>
        </authorList>
    </citation>
    <scope>NUCLEOTIDE SEQUENCE [LARGE SCALE GENOMIC DNA]</scope>
    <source>
        <strain evidence="1">GT-2023</strain>
        <tissue evidence="1">Liver</tissue>
    </source>
</reference>
<dbReference type="SUPFAM" id="SSF56204">
    <property type="entry name" value="Hect, E3 ligase catalytic domain"/>
    <property type="match status" value="1"/>
</dbReference>
<gene>
    <name evidence="1" type="ORF">QQF64_033848</name>
</gene>